<keyword evidence="2" id="KW-0136">Cellulose degradation</keyword>
<evidence type="ECO:0000256" key="1">
    <source>
        <dbReference type="ARBA" id="ARBA00022729"/>
    </source>
</evidence>
<dbReference type="RefSeq" id="WP_177177577.1">
    <property type="nucleotide sequence ID" value="NZ_FNZK01000011.1"/>
</dbReference>
<keyword evidence="3" id="KW-0119">Carbohydrate metabolism</keyword>
<dbReference type="EMBL" id="FNZK01000011">
    <property type="protein sequence ID" value="SEJ60281.1"/>
    <property type="molecule type" value="Genomic_DNA"/>
</dbReference>
<keyword evidence="4" id="KW-0624">Polysaccharide degradation</keyword>
<sequence>MGTTLENITLPENPSKSTATTGKDHLLSINTGTIAAPEWQLVGGQRNAALNEKADSIDASHKTSGGWKSTLPGMKSWSIDYSGLGMLGNIGVAAMHQAFRESQQVNTKFEYPDGSYQTGWASVTSYALDTPHDGVATLKTSLEGVGPISEIKVPATASASPTTGTFSKAAAADLPITISPTTTTVRSVSNGGDILILGTDYTYSGGTLTILKNYLANQSDGSVALLIDTPANDLTITITVGV</sequence>
<name>A0A1H7A3W7_9FIRM</name>
<gene>
    <name evidence="7" type="ORF">SAMN05660742_111127</name>
</gene>
<dbReference type="InterPro" id="IPR005102">
    <property type="entry name" value="Carbo-bd_X2"/>
</dbReference>
<dbReference type="Pfam" id="PF03442">
    <property type="entry name" value="CBM_X2"/>
    <property type="match status" value="1"/>
</dbReference>
<feature type="compositionally biased region" description="Polar residues" evidence="5">
    <location>
        <begin position="1"/>
        <end position="21"/>
    </location>
</feature>
<evidence type="ECO:0000259" key="6">
    <source>
        <dbReference type="Pfam" id="PF03442"/>
    </source>
</evidence>
<dbReference type="GO" id="GO:0030245">
    <property type="term" value="P:cellulose catabolic process"/>
    <property type="evidence" value="ECO:0007669"/>
    <property type="project" value="UniProtKB-KW"/>
</dbReference>
<dbReference type="Gene3D" id="4.10.410.40">
    <property type="match status" value="1"/>
</dbReference>
<keyword evidence="8" id="KW-1185">Reference proteome</keyword>
<feature type="domain" description="Carbohydrate binding X2" evidence="6">
    <location>
        <begin position="160"/>
        <end position="228"/>
    </location>
</feature>
<dbReference type="Pfam" id="PF06199">
    <property type="entry name" value="Phage_tail_2"/>
    <property type="match status" value="1"/>
</dbReference>
<protein>
    <submittedName>
        <fullName evidence="7">Phage major tail protein, TP901-1 family</fullName>
    </submittedName>
</protein>
<dbReference type="InterPro" id="IPR011855">
    <property type="entry name" value="Phgtail_TP901_1"/>
</dbReference>
<organism evidence="7 8">
    <name type="scientific">Propionispira arboris</name>
    <dbReference type="NCBI Taxonomy" id="84035"/>
    <lineage>
        <taxon>Bacteria</taxon>
        <taxon>Bacillati</taxon>
        <taxon>Bacillota</taxon>
        <taxon>Negativicutes</taxon>
        <taxon>Selenomonadales</taxon>
        <taxon>Selenomonadaceae</taxon>
        <taxon>Propionispira</taxon>
    </lineage>
</organism>
<dbReference type="Proteomes" id="UP000199662">
    <property type="component" value="Unassembled WGS sequence"/>
</dbReference>
<evidence type="ECO:0000256" key="2">
    <source>
        <dbReference type="ARBA" id="ARBA00023001"/>
    </source>
</evidence>
<dbReference type="STRING" id="84035.SAMN05660742_111127"/>
<feature type="region of interest" description="Disordered" evidence="5">
    <location>
        <begin position="1"/>
        <end position="22"/>
    </location>
</feature>
<proteinExistence type="predicted"/>
<reference evidence="7 8" key="1">
    <citation type="submission" date="2016-10" db="EMBL/GenBank/DDBJ databases">
        <authorList>
            <person name="de Groot N.N."/>
        </authorList>
    </citation>
    <scope>NUCLEOTIDE SEQUENCE [LARGE SCALE GENOMIC DNA]</scope>
    <source>
        <strain evidence="7 8">DSM 2179</strain>
    </source>
</reference>
<evidence type="ECO:0000256" key="3">
    <source>
        <dbReference type="ARBA" id="ARBA00023277"/>
    </source>
</evidence>
<dbReference type="NCBIfam" id="NF047353">
    <property type="entry name" value="tube_lmo2291"/>
    <property type="match status" value="1"/>
</dbReference>
<keyword evidence="1" id="KW-0732">Signal</keyword>
<dbReference type="SUPFAM" id="SSF81296">
    <property type="entry name" value="E set domains"/>
    <property type="match status" value="1"/>
</dbReference>
<accession>A0A1H7A3W7</accession>
<dbReference type="InterPro" id="IPR013783">
    <property type="entry name" value="Ig-like_fold"/>
</dbReference>
<evidence type="ECO:0000313" key="7">
    <source>
        <dbReference type="EMBL" id="SEJ60281.1"/>
    </source>
</evidence>
<evidence type="ECO:0000256" key="5">
    <source>
        <dbReference type="SAM" id="MobiDB-lite"/>
    </source>
</evidence>
<dbReference type="AlphaFoldDB" id="A0A1H7A3W7"/>
<evidence type="ECO:0000313" key="8">
    <source>
        <dbReference type="Proteomes" id="UP000199662"/>
    </source>
</evidence>
<dbReference type="Gene3D" id="2.60.40.10">
    <property type="entry name" value="Immunoglobulins"/>
    <property type="match status" value="1"/>
</dbReference>
<evidence type="ECO:0000256" key="4">
    <source>
        <dbReference type="ARBA" id="ARBA00023326"/>
    </source>
</evidence>
<dbReference type="InterPro" id="IPR014756">
    <property type="entry name" value="Ig_E-set"/>
</dbReference>